<sequence>MAATIFRSSSKQPIHVSFGDNLTYHFYGWNHGSSYVGLLDELKDIRLLLDQRSEGEFKLMSYVDTDIIYCISPKVLVDREMWDANVSFIVYAAMEMHESDRVMCEHSGLFGVLVVVQSRRQVVSAINGYEEQATLSKEAMKTASIVA</sequence>
<comment type="caution">
    <text evidence="1">The sequence shown here is derived from an EMBL/GenBank/DDBJ whole genome shotgun (WGS) entry which is preliminary data.</text>
</comment>
<organism evidence="1 2">
    <name type="scientific">Gossypium arboreum</name>
    <name type="common">Tree cotton</name>
    <name type="synonym">Gossypium nanking</name>
    <dbReference type="NCBI Taxonomy" id="29729"/>
    <lineage>
        <taxon>Eukaryota</taxon>
        <taxon>Viridiplantae</taxon>
        <taxon>Streptophyta</taxon>
        <taxon>Embryophyta</taxon>
        <taxon>Tracheophyta</taxon>
        <taxon>Spermatophyta</taxon>
        <taxon>Magnoliopsida</taxon>
        <taxon>eudicotyledons</taxon>
        <taxon>Gunneridae</taxon>
        <taxon>Pentapetalae</taxon>
        <taxon>rosids</taxon>
        <taxon>malvids</taxon>
        <taxon>Malvales</taxon>
        <taxon>Malvaceae</taxon>
        <taxon>Malvoideae</taxon>
        <taxon>Gossypium</taxon>
    </lineage>
</organism>
<dbReference type="Proteomes" id="UP001358586">
    <property type="component" value="Chromosome 7"/>
</dbReference>
<gene>
    <name evidence="1" type="ORF">PVK06_024460</name>
</gene>
<dbReference type="EMBL" id="JARKNE010000007">
    <property type="protein sequence ID" value="KAK5819459.1"/>
    <property type="molecule type" value="Genomic_DNA"/>
</dbReference>
<accession>A0ABR0PDZ5</accession>
<evidence type="ECO:0000313" key="2">
    <source>
        <dbReference type="Proteomes" id="UP001358586"/>
    </source>
</evidence>
<protein>
    <submittedName>
        <fullName evidence="1">Uncharacterized protein</fullName>
    </submittedName>
</protein>
<reference evidence="1 2" key="1">
    <citation type="submission" date="2023-03" db="EMBL/GenBank/DDBJ databases">
        <title>WGS of Gossypium arboreum.</title>
        <authorList>
            <person name="Yu D."/>
        </authorList>
    </citation>
    <scope>NUCLEOTIDE SEQUENCE [LARGE SCALE GENOMIC DNA]</scope>
    <source>
        <tissue evidence="1">Leaf</tissue>
    </source>
</reference>
<evidence type="ECO:0000313" key="1">
    <source>
        <dbReference type="EMBL" id="KAK5819459.1"/>
    </source>
</evidence>
<keyword evidence="2" id="KW-1185">Reference proteome</keyword>
<name>A0ABR0PDZ5_GOSAR</name>
<proteinExistence type="predicted"/>